<feature type="domain" description="Fatty acid desaturase" evidence="2">
    <location>
        <begin position="120"/>
        <end position="377"/>
    </location>
</feature>
<evidence type="ECO:0000256" key="1">
    <source>
        <dbReference type="SAM" id="MobiDB-lite"/>
    </source>
</evidence>
<comment type="caution">
    <text evidence="3">The sequence shown here is derived from an EMBL/GenBank/DDBJ whole genome shotgun (WGS) entry which is preliminary data.</text>
</comment>
<gene>
    <name evidence="3" type="ORF">FB554_2774</name>
</gene>
<dbReference type="GO" id="GO:0008610">
    <property type="term" value="P:lipid biosynthetic process"/>
    <property type="evidence" value="ECO:0007669"/>
    <property type="project" value="UniProtKB-ARBA"/>
</dbReference>
<dbReference type="InterPro" id="IPR005804">
    <property type="entry name" value="FA_desaturase_dom"/>
</dbReference>
<dbReference type="OrthoDB" id="104711at2"/>
<keyword evidence="4" id="KW-1185">Reference proteome</keyword>
<organism evidence="3 4">
    <name type="scientific">Barrientosiimonas humi</name>
    <dbReference type="NCBI Taxonomy" id="999931"/>
    <lineage>
        <taxon>Bacteria</taxon>
        <taxon>Bacillati</taxon>
        <taxon>Actinomycetota</taxon>
        <taxon>Actinomycetes</taxon>
        <taxon>Micrococcales</taxon>
        <taxon>Dermacoccaceae</taxon>
        <taxon>Barrientosiimonas</taxon>
    </lineage>
</organism>
<evidence type="ECO:0000313" key="3">
    <source>
        <dbReference type="EMBL" id="TQL34598.1"/>
    </source>
</evidence>
<accession>A0A542XFK6</accession>
<name>A0A542XFK6_9MICO</name>
<dbReference type="EMBL" id="VFOK01000001">
    <property type="protein sequence ID" value="TQL34598.1"/>
    <property type="molecule type" value="Genomic_DNA"/>
</dbReference>
<feature type="region of interest" description="Disordered" evidence="1">
    <location>
        <begin position="1"/>
        <end position="52"/>
    </location>
</feature>
<dbReference type="CDD" id="cd03506">
    <property type="entry name" value="Delta6-FADS-like"/>
    <property type="match status" value="1"/>
</dbReference>
<dbReference type="Proteomes" id="UP000318336">
    <property type="component" value="Unassembled WGS sequence"/>
</dbReference>
<dbReference type="RefSeq" id="WP_142006972.1">
    <property type="nucleotide sequence ID" value="NZ_CAJTBP010000001.1"/>
</dbReference>
<evidence type="ECO:0000313" key="4">
    <source>
        <dbReference type="Proteomes" id="UP000318336"/>
    </source>
</evidence>
<dbReference type="PANTHER" id="PTHR19353">
    <property type="entry name" value="FATTY ACID DESATURASE 2"/>
    <property type="match status" value="1"/>
</dbReference>
<sequence>MALAAVPYTTTDDEPFDTSLRRGSKPSAVKRTGVLPTEGSPTVRPPGADHLSDDDVRQLGAELDAIRDEVIQSRGARDAAYIKRMIKIQRSLELGGRLLMLASRYKPAWVAGTGMVATAKVLDNMEIGHNTLHGQWDWMRDPDIHSTTYEWDFVAPARGWQHTHNDLHHTWTNVIGKDRDVGYNILRVSEDQPWTKRDIFNPAVNAGLSLVFEWGIASYDLEWDQVQEGHKTREAFDADMALLKRKAAKQVLKEYIAFPFVAQVVSRSGVAALTASVAANALRNVWAHAVIFCGHFPEGVETFSEEMIEGETRGDWYIRQMMGSANLSGSKFFHIMTGNLSHQIEHHCFPDIPSNRYIEIAPRVREICERYGLPYTTGPLPKQLASTWKRIFQLSLPEGKRWRDVPALLRA</sequence>
<evidence type="ECO:0000259" key="2">
    <source>
        <dbReference type="Pfam" id="PF00487"/>
    </source>
</evidence>
<dbReference type="InterPro" id="IPR012171">
    <property type="entry name" value="Fatty_acid_desaturase"/>
</dbReference>
<dbReference type="GO" id="GO:0016020">
    <property type="term" value="C:membrane"/>
    <property type="evidence" value="ECO:0007669"/>
    <property type="project" value="TreeGrafter"/>
</dbReference>
<protein>
    <submittedName>
        <fullName evidence="3">Linoleoyl-CoA desaturase</fullName>
    </submittedName>
</protein>
<reference evidence="3 4" key="1">
    <citation type="submission" date="2019-06" db="EMBL/GenBank/DDBJ databases">
        <title>Sequencing the genomes of 1000 actinobacteria strains.</title>
        <authorList>
            <person name="Klenk H.-P."/>
        </authorList>
    </citation>
    <scope>NUCLEOTIDE SEQUENCE [LARGE SCALE GENOMIC DNA]</scope>
    <source>
        <strain evidence="3 4">DSM 24617</strain>
    </source>
</reference>
<dbReference type="AlphaFoldDB" id="A0A542XFK6"/>
<proteinExistence type="predicted"/>
<dbReference type="Pfam" id="PF00487">
    <property type="entry name" value="FA_desaturase"/>
    <property type="match status" value="1"/>
</dbReference>
<dbReference type="GO" id="GO:0016717">
    <property type="term" value="F:oxidoreductase activity, acting on paired donors, with oxidation of a pair of donors resulting in the reduction of molecular oxygen to two molecules of water"/>
    <property type="evidence" value="ECO:0007669"/>
    <property type="project" value="TreeGrafter"/>
</dbReference>
<dbReference type="PANTHER" id="PTHR19353:SF19">
    <property type="entry name" value="DELTA(5) FATTY ACID DESATURASE C-RELATED"/>
    <property type="match status" value="1"/>
</dbReference>